<keyword evidence="1" id="KW-1133">Transmembrane helix</keyword>
<proteinExistence type="predicted"/>
<dbReference type="EMBL" id="JAASRM010000001">
    <property type="protein sequence ID" value="NIK87260.1"/>
    <property type="molecule type" value="Genomic_DNA"/>
</dbReference>
<evidence type="ECO:0000313" key="3">
    <source>
        <dbReference type="Proteomes" id="UP000570514"/>
    </source>
</evidence>
<sequence>MSEHQHTDVNLQVGRKRSMLQFLPYFLPILILYVLLETVGIDLKKVYGQGGYTVTWGEILLILSAVMALAEQLKVSNPGIDNTLEALTMVGMGVLQLVLFVLGAAGVVYFGMFAKSDFLVQTFISLSASIVAVLINARTLRRSIDFAGN</sequence>
<dbReference type="AlphaFoldDB" id="A0A846MW45"/>
<feature type="transmembrane region" description="Helical" evidence="1">
    <location>
        <begin position="22"/>
        <end position="41"/>
    </location>
</feature>
<protein>
    <submittedName>
        <fullName evidence="2">Uncharacterized protein</fullName>
    </submittedName>
</protein>
<evidence type="ECO:0000256" key="1">
    <source>
        <dbReference type="SAM" id="Phobius"/>
    </source>
</evidence>
<name>A0A846MW45_9PROT</name>
<evidence type="ECO:0000313" key="2">
    <source>
        <dbReference type="EMBL" id="NIK87260.1"/>
    </source>
</evidence>
<comment type="caution">
    <text evidence="2">The sequence shown here is derived from an EMBL/GenBank/DDBJ whole genome shotgun (WGS) entry which is preliminary data.</text>
</comment>
<feature type="transmembrane region" description="Helical" evidence="1">
    <location>
        <begin position="90"/>
        <end position="112"/>
    </location>
</feature>
<gene>
    <name evidence="2" type="ORF">FHS83_000578</name>
</gene>
<keyword evidence="3" id="KW-1185">Reference proteome</keyword>
<keyword evidence="1" id="KW-0812">Transmembrane</keyword>
<dbReference type="RefSeq" id="WP_167080697.1">
    <property type="nucleotide sequence ID" value="NZ_BAAADC010000001.1"/>
</dbReference>
<keyword evidence="1" id="KW-0472">Membrane</keyword>
<accession>A0A846MW45</accession>
<feature type="transmembrane region" description="Helical" evidence="1">
    <location>
        <begin position="118"/>
        <end position="137"/>
    </location>
</feature>
<dbReference type="Proteomes" id="UP000570514">
    <property type="component" value="Unassembled WGS sequence"/>
</dbReference>
<organism evidence="2 3">
    <name type="scientific">Rhizomicrobium palustre</name>
    <dbReference type="NCBI Taxonomy" id="189966"/>
    <lineage>
        <taxon>Bacteria</taxon>
        <taxon>Pseudomonadati</taxon>
        <taxon>Pseudomonadota</taxon>
        <taxon>Alphaproteobacteria</taxon>
        <taxon>Micropepsales</taxon>
        <taxon>Micropepsaceae</taxon>
        <taxon>Rhizomicrobium</taxon>
    </lineage>
</organism>
<reference evidence="2 3" key="1">
    <citation type="submission" date="2020-03" db="EMBL/GenBank/DDBJ databases">
        <title>Genomic Encyclopedia of Type Strains, Phase IV (KMG-IV): sequencing the most valuable type-strain genomes for metagenomic binning, comparative biology and taxonomic classification.</title>
        <authorList>
            <person name="Goeker M."/>
        </authorList>
    </citation>
    <scope>NUCLEOTIDE SEQUENCE [LARGE SCALE GENOMIC DNA]</scope>
    <source>
        <strain evidence="2 3">DSM 19867</strain>
    </source>
</reference>
<feature type="transmembrane region" description="Helical" evidence="1">
    <location>
        <begin position="53"/>
        <end position="70"/>
    </location>
</feature>